<comment type="subunit">
    <text evidence="3">Homodimer.</text>
</comment>
<sequence length="148" mass="15909">MTTYQHILVALDLSEHSLFVLKKAHELAQQNHAKLSAIHVIEPLVESSHLAFDGTISTDLLPVQDEIEASAKKKLSKLAASIDLAEENQLIQIGRPADTIHQLSKDLPCDLIVVGSHGRRGLSLLLGSTANAVLHGATCDVLAARVND</sequence>
<dbReference type="Proteomes" id="UP000015462">
    <property type="component" value="Unassembled WGS sequence"/>
</dbReference>
<dbReference type="InterPro" id="IPR006016">
    <property type="entry name" value="UspA"/>
</dbReference>
<dbReference type="InterPro" id="IPR006015">
    <property type="entry name" value="Universal_stress_UspA"/>
</dbReference>
<evidence type="ECO:0000256" key="2">
    <source>
        <dbReference type="ARBA" id="ARBA00008791"/>
    </source>
</evidence>
<dbReference type="EMBL" id="ASHL01000001">
    <property type="protein sequence ID" value="EPD14248.1"/>
    <property type="molecule type" value="Genomic_DNA"/>
</dbReference>
<reference evidence="7 8" key="1">
    <citation type="journal article" date="2013" name="Genome Announc.">
        <title>Genome Sequence of the Pyrene- and Fluoranthene-Degrading Bacterium Cycloclasticus sp. Strain PY97M.</title>
        <authorList>
            <person name="Cui Z."/>
            <person name="Xu G."/>
            <person name="Li Q."/>
            <person name="Gao W."/>
            <person name="Zheng L."/>
        </authorList>
    </citation>
    <scope>NUCLEOTIDE SEQUENCE [LARGE SCALE GENOMIC DNA]</scope>
    <source>
        <strain evidence="7 8">PY97M</strain>
    </source>
</reference>
<evidence type="ECO:0000256" key="3">
    <source>
        <dbReference type="ARBA" id="ARBA00011738"/>
    </source>
</evidence>
<evidence type="ECO:0000256" key="5">
    <source>
        <dbReference type="PIRNR" id="PIRNR006276"/>
    </source>
</evidence>
<dbReference type="PANTHER" id="PTHR46268:SF23">
    <property type="entry name" value="UNIVERSAL STRESS PROTEIN A-RELATED"/>
    <property type="match status" value="1"/>
</dbReference>
<dbReference type="GO" id="GO:0005737">
    <property type="term" value="C:cytoplasm"/>
    <property type="evidence" value="ECO:0007669"/>
    <property type="project" value="UniProtKB-SubCell"/>
</dbReference>
<dbReference type="AlphaFoldDB" id="A0AB33Z4T9"/>
<evidence type="ECO:0000313" key="8">
    <source>
        <dbReference type="Proteomes" id="UP000015462"/>
    </source>
</evidence>
<dbReference type="Gene3D" id="3.40.50.620">
    <property type="entry name" value="HUPs"/>
    <property type="match status" value="1"/>
</dbReference>
<keyword evidence="8" id="KW-1185">Reference proteome</keyword>
<comment type="subcellular location">
    <subcellularLocation>
        <location evidence="1 5">Cytoplasm</location>
    </subcellularLocation>
</comment>
<protein>
    <recommendedName>
        <fullName evidence="5">Universal stress protein</fullName>
    </recommendedName>
</protein>
<dbReference type="PIRSF" id="PIRSF006276">
    <property type="entry name" value="UspA"/>
    <property type="match status" value="1"/>
</dbReference>
<dbReference type="PRINTS" id="PR01438">
    <property type="entry name" value="UNVRSLSTRESS"/>
</dbReference>
<gene>
    <name evidence="7" type="ORF">L196_02085</name>
</gene>
<dbReference type="RefSeq" id="WP_015005384.1">
    <property type="nucleotide sequence ID" value="NZ_FQZJ01000002.1"/>
</dbReference>
<feature type="domain" description="UspA" evidence="6">
    <location>
        <begin position="4"/>
        <end position="145"/>
    </location>
</feature>
<dbReference type="SUPFAM" id="SSF52402">
    <property type="entry name" value="Adenine nucleotide alpha hydrolases-like"/>
    <property type="match status" value="1"/>
</dbReference>
<evidence type="ECO:0000256" key="1">
    <source>
        <dbReference type="ARBA" id="ARBA00004496"/>
    </source>
</evidence>
<dbReference type="InterPro" id="IPR014729">
    <property type="entry name" value="Rossmann-like_a/b/a_fold"/>
</dbReference>
<evidence type="ECO:0000313" key="7">
    <source>
        <dbReference type="EMBL" id="EPD14248.1"/>
    </source>
</evidence>
<dbReference type="PANTHER" id="PTHR46268">
    <property type="entry name" value="STRESS RESPONSE PROTEIN NHAX"/>
    <property type="match status" value="1"/>
</dbReference>
<accession>A0AB33Z4T9</accession>
<name>A0AB33Z4T9_9GAMM</name>
<keyword evidence="4 5" id="KW-0963">Cytoplasm</keyword>
<comment type="similarity">
    <text evidence="2 5">Belongs to the universal stress protein A family.</text>
</comment>
<evidence type="ECO:0000256" key="4">
    <source>
        <dbReference type="ARBA" id="ARBA00022490"/>
    </source>
</evidence>
<dbReference type="Pfam" id="PF00582">
    <property type="entry name" value="Usp"/>
    <property type="match status" value="1"/>
</dbReference>
<comment type="caution">
    <text evidence="7">The sequence shown here is derived from an EMBL/GenBank/DDBJ whole genome shotgun (WGS) entry which is preliminary data.</text>
</comment>
<evidence type="ECO:0000259" key="6">
    <source>
        <dbReference type="Pfam" id="PF00582"/>
    </source>
</evidence>
<proteinExistence type="inferred from homology"/>
<organism evidence="7 8">
    <name type="scientific">Cycloclasticus pugetii</name>
    <dbReference type="NCBI Taxonomy" id="34068"/>
    <lineage>
        <taxon>Bacteria</taxon>
        <taxon>Pseudomonadati</taxon>
        <taxon>Pseudomonadota</taxon>
        <taxon>Gammaproteobacteria</taxon>
        <taxon>Thiotrichales</taxon>
        <taxon>Piscirickettsiaceae</taxon>
        <taxon>Cycloclasticus</taxon>
    </lineage>
</organism>